<dbReference type="RefSeq" id="XP_004221321.1">
    <property type="nucleotide sequence ID" value="XM_004221273.1"/>
</dbReference>
<dbReference type="Gene3D" id="6.10.280.180">
    <property type="entry name" value="Plasmodium RESA, N-terminal helical domain"/>
    <property type="match status" value="1"/>
</dbReference>
<feature type="compositionally biased region" description="Basic and acidic residues" evidence="1">
    <location>
        <begin position="371"/>
        <end position="386"/>
    </location>
</feature>
<dbReference type="Proteomes" id="UP000006319">
    <property type="component" value="Chromosome 6"/>
</dbReference>
<protein>
    <submittedName>
        <fullName evidence="3">Phist protein</fullName>
    </submittedName>
</protein>
<feature type="compositionally biased region" description="Polar residues" evidence="1">
    <location>
        <begin position="389"/>
        <end position="399"/>
    </location>
</feature>
<gene>
    <name evidence="3" type="ORF">PCYB_061060</name>
</gene>
<dbReference type="OMA" id="MFILWSN"/>
<dbReference type="InterPro" id="IPR044885">
    <property type="entry name" value="PRESA_N_sf"/>
</dbReference>
<dbReference type="NCBIfam" id="TIGR01639">
    <property type="entry name" value="P_fal_TIGR01639"/>
    <property type="match status" value="1"/>
</dbReference>
<dbReference type="InterPro" id="IPR019111">
    <property type="entry name" value="PRESA_N"/>
</dbReference>
<proteinExistence type="predicted"/>
<feature type="compositionally biased region" description="Basic and acidic residues" evidence="1">
    <location>
        <begin position="325"/>
        <end position="351"/>
    </location>
</feature>
<dbReference type="VEuPathDB" id="PlasmoDB:PCYB_061060"/>
<dbReference type="AlphaFoldDB" id="K6UQW1"/>
<feature type="domain" description="Plasmodium RESA N-terminal" evidence="2">
    <location>
        <begin position="115"/>
        <end position="239"/>
    </location>
</feature>
<dbReference type="eggNOG" id="ENOG502RSYB">
    <property type="taxonomic scope" value="Eukaryota"/>
</dbReference>
<dbReference type="OrthoDB" id="10265464at2759"/>
<evidence type="ECO:0000313" key="4">
    <source>
        <dbReference type="Proteomes" id="UP000006319"/>
    </source>
</evidence>
<evidence type="ECO:0000259" key="2">
    <source>
        <dbReference type="Pfam" id="PF09687"/>
    </source>
</evidence>
<feature type="compositionally biased region" description="Basic and acidic residues" evidence="1">
    <location>
        <begin position="434"/>
        <end position="448"/>
    </location>
</feature>
<accession>K6UQW1</accession>
<evidence type="ECO:0000313" key="3">
    <source>
        <dbReference type="EMBL" id="GAB65374.1"/>
    </source>
</evidence>
<dbReference type="PhylomeDB" id="K6UQW1"/>
<dbReference type="Pfam" id="PF09687">
    <property type="entry name" value="PRESAN"/>
    <property type="match status" value="1"/>
</dbReference>
<reference evidence="3 4" key="1">
    <citation type="journal article" date="2012" name="Nat. Genet.">
        <title>Plasmodium cynomolgi genome sequences provide insight into Plasmodium vivax and the monkey malaria clade.</title>
        <authorList>
            <person name="Tachibana S."/>
            <person name="Sullivan S.A."/>
            <person name="Kawai S."/>
            <person name="Nakamura S."/>
            <person name="Kim H.R."/>
            <person name="Goto N."/>
            <person name="Arisue N."/>
            <person name="Palacpac N.M.Q."/>
            <person name="Honma H."/>
            <person name="Yagi M."/>
            <person name="Tougan T."/>
            <person name="Katakai Y."/>
            <person name="Kaneko O."/>
            <person name="Mita T."/>
            <person name="Kita K."/>
            <person name="Yasutomi Y."/>
            <person name="Sutton P.L."/>
            <person name="Shakhbatyan R."/>
            <person name="Horii T."/>
            <person name="Yasunaga T."/>
            <person name="Barnwell J.W."/>
            <person name="Escalante A.A."/>
            <person name="Carlton J.M."/>
            <person name="Tanabe K."/>
        </authorList>
    </citation>
    <scope>NUCLEOTIDE SEQUENCE [LARGE SCALE GENOMIC DNA]</scope>
    <source>
        <strain evidence="3 4">B</strain>
    </source>
</reference>
<sequence length="482" mass="55773">MERPVLSLFREGRRRRSETKLMSGEGCRRVIRLGRILGGFYGMPGMEYFNSKYEQFENEPEWEECSYIGRGRDEMDHHFDQMRIREEWLRRGKYRPRNSYDTCPYGCTDADLLKELSEAEVNERLAKLGDKVSVKEMFILWSNVHRHERKKYTDMQERAKIFCDHLGENFHIPEEVRIRAWMKVYRCMTSVFLRFEKRHRKHFLMFLRRGPSTRTGFLNYIHRTRRVWKTRRMKISNYWRSKMVGFFRWYWDRRGRRAPGGGVREYGRVGAGEYDRVGAVGYDRVGAVGYDRVGAGEYGRVGAVGYDRVGAGGYDSRGITEQDRRYVSSHDSRYAGRYDSRNDGLNDRRDSSMYGSVDGSLYGSRDSVMCESRDGGADEGRNDGLGESRNGNLYGSTNEGLDESGSGGLYGSTNEGLDESRSEGLYESMNEGLDESRSEGLYDSRSEGLYDSMNEGLDESRSEGLNKRMNGGMEKPRGEDNA</sequence>
<dbReference type="PANTHER" id="PTHR36193">
    <property type="entry name" value="PHISTB DOMAIN-CONTAINING RESA-LIKE PROTEIN 1"/>
    <property type="match status" value="1"/>
</dbReference>
<dbReference type="InterPro" id="IPR006526">
    <property type="entry name" value="Export_prot_PHISTa/b/c"/>
</dbReference>
<evidence type="ECO:0000256" key="1">
    <source>
        <dbReference type="SAM" id="MobiDB-lite"/>
    </source>
</evidence>
<dbReference type="KEGG" id="pcy:PCYB_061060"/>
<name>K6UQW1_PLACD</name>
<keyword evidence="4" id="KW-1185">Reference proteome</keyword>
<dbReference type="EMBL" id="DF157098">
    <property type="protein sequence ID" value="GAB65374.1"/>
    <property type="molecule type" value="Genomic_DNA"/>
</dbReference>
<organism evidence="3 4">
    <name type="scientific">Plasmodium cynomolgi (strain B)</name>
    <dbReference type="NCBI Taxonomy" id="1120755"/>
    <lineage>
        <taxon>Eukaryota</taxon>
        <taxon>Sar</taxon>
        <taxon>Alveolata</taxon>
        <taxon>Apicomplexa</taxon>
        <taxon>Aconoidasida</taxon>
        <taxon>Haemosporida</taxon>
        <taxon>Plasmodiidae</taxon>
        <taxon>Plasmodium</taxon>
        <taxon>Plasmodium (Plasmodium)</taxon>
    </lineage>
</organism>
<feature type="region of interest" description="Disordered" evidence="1">
    <location>
        <begin position="325"/>
        <end position="482"/>
    </location>
</feature>
<dbReference type="GeneID" id="14691845"/>
<dbReference type="PANTHER" id="PTHR36193:SF23">
    <property type="entry name" value="PHISTB DOMAIN-CONTAINING RESA-LIKE PROTEIN 1"/>
    <property type="match status" value="1"/>
</dbReference>